<dbReference type="Proteomes" id="UP001225316">
    <property type="component" value="Unassembled WGS sequence"/>
</dbReference>
<evidence type="ECO:0000256" key="5">
    <source>
        <dbReference type="HAMAP-Rule" id="MF_00374"/>
    </source>
</evidence>
<dbReference type="GO" id="GO:0005840">
    <property type="term" value="C:ribosome"/>
    <property type="evidence" value="ECO:0007669"/>
    <property type="project" value="UniProtKB-KW"/>
</dbReference>
<dbReference type="PANTHER" id="PTHR10916">
    <property type="entry name" value="60S RIBOSOMAL PROTEIN L35/50S RIBOSOMAL PROTEIN L29"/>
    <property type="match status" value="1"/>
</dbReference>
<dbReference type="InterPro" id="IPR001854">
    <property type="entry name" value="Ribosomal_uL29"/>
</dbReference>
<evidence type="ECO:0000313" key="7">
    <source>
        <dbReference type="Proteomes" id="UP001225316"/>
    </source>
</evidence>
<evidence type="ECO:0000313" key="6">
    <source>
        <dbReference type="EMBL" id="MDQ8207455.1"/>
    </source>
</evidence>
<dbReference type="InterPro" id="IPR036049">
    <property type="entry name" value="Ribosomal_uL29_sf"/>
</dbReference>
<organism evidence="6 7">
    <name type="scientific">Thalassobacterium maritimum</name>
    <dbReference type="NCBI Taxonomy" id="3041265"/>
    <lineage>
        <taxon>Bacteria</taxon>
        <taxon>Pseudomonadati</taxon>
        <taxon>Verrucomicrobiota</taxon>
        <taxon>Opitutia</taxon>
        <taxon>Puniceicoccales</taxon>
        <taxon>Coraliomargaritaceae</taxon>
        <taxon>Thalassobacterium</taxon>
    </lineage>
</organism>
<comment type="caution">
    <text evidence="6">The sequence shown here is derived from an EMBL/GenBank/DDBJ whole genome shotgun (WGS) entry which is preliminary data.</text>
</comment>
<dbReference type="HAMAP" id="MF_00374">
    <property type="entry name" value="Ribosomal_uL29"/>
    <property type="match status" value="1"/>
</dbReference>
<gene>
    <name evidence="5 6" type="primary">rpmC</name>
    <name evidence="6" type="ORF">QEH52_08040</name>
</gene>
<dbReference type="InterPro" id="IPR050063">
    <property type="entry name" value="Ribosomal_protein_uL29"/>
</dbReference>
<dbReference type="NCBIfam" id="TIGR00012">
    <property type="entry name" value="L29"/>
    <property type="match status" value="1"/>
</dbReference>
<keyword evidence="7" id="KW-1185">Reference proteome</keyword>
<dbReference type="Pfam" id="PF00831">
    <property type="entry name" value="Ribosomal_L29"/>
    <property type="match status" value="1"/>
</dbReference>
<reference evidence="6 7" key="1">
    <citation type="submission" date="2023-04" db="EMBL/GenBank/DDBJ databases">
        <title>A novel bacteria isolated from coastal sediment.</title>
        <authorList>
            <person name="Liu X.-J."/>
            <person name="Du Z.-J."/>
        </authorList>
    </citation>
    <scope>NUCLEOTIDE SEQUENCE [LARGE SCALE GENOMIC DNA]</scope>
    <source>
        <strain evidence="6 7">SDUM461003</strain>
    </source>
</reference>
<keyword evidence="3 5" id="KW-0687">Ribonucleoprotein</keyword>
<accession>A0ABU1AWD8</accession>
<evidence type="ECO:0000256" key="1">
    <source>
        <dbReference type="ARBA" id="ARBA00009254"/>
    </source>
</evidence>
<dbReference type="RefSeq" id="WP_308949593.1">
    <property type="nucleotide sequence ID" value="NZ_JARXHW010000014.1"/>
</dbReference>
<dbReference type="EMBL" id="JARXHW010000014">
    <property type="protein sequence ID" value="MDQ8207455.1"/>
    <property type="molecule type" value="Genomic_DNA"/>
</dbReference>
<dbReference type="CDD" id="cd00427">
    <property type="entry name" value="Ribosomal_L29_HIP"/>
    <property type="match status" value="1"/>
</dbReference>
<name>A0ABU1AWD8_9BACT</name>
<evidence type="ECO:0000256" key="2">
    <source>
        <dbReference type="ARBA" id="ARBA00022980"/>
    </source>
</evidence>
<sequence>MNTKEIREMSEVEIEKSLRDTRDARVNLRMRKQTGQVEHPHEFKDMSRQIARLETILKEKKLAAASA</sequence>
<proteinExistence type="inferred from homology"/>
<keyword evidence="2 5" id="KW-0689">Ribosomal protein</keyword>
<protein>
    <recommendedName>
        <fullName evidence="4 5">Large ribosomal subunit protein uL29</fullName>
    </recommendedName>
</protein>
<comment type="similarity">
    <text evidence="1 5">Belongs to the universal ribosomal protein uL29 family.</text>
</comment>
<dbReference type="SUPFAM" id="SSF46561">
    <property type="entry name" value="Ribosomal protein L29 (L29p)"/>
    <property type="match status" value="1"/>
</dbReference>
<dbReference type="Gene3D" id="1.10.287.310">
    <property type="match status" value="1"/>
</dbReference>
<dbReference type="PANTHER" id="PTHR10916:SF0">
    <property type="entry name" value="LARGE RIBOSOMAL SUBUNIT PROTEIN UL29C"/>
    <property type="match status" value="1"/>
</dbReference>
<evidence type="ECO:0000256" key="4">
    <source>
        <dbReference type="ARBA" id="ARBA00035204"/>
    </source>
</evidence>
<evidence type="ECO:0000256" key="3">
    <source>
        <dbReference type="ARBA" id="ARBA00023274"/>
    </source>
</evidence>